<reference evidence="2 3" key="1">
    <citation type="submission" date="2020-04" db="EMBL/GenBank/DDBJ databases">
        <title>Flammeovirga sp. SR4, a novel species isolated from seawater.</title>
        <authorList>
            <person name="Wang X."/>
        </authorList>
    </citation>
    <scope>NUCLEOTIDE SEQUENCE [LARGE SCALE GENOMIC DNA]</scope>
    <source>
        <strain evidence="2 3">SR4</strain>
    </source>
</reference>
<evidence type="ECO:0000313" key="2">
    <source>
        <dbReference type="EMBL" id="NLR94066.1"/>
    </source>
</evidence>
<feature type="domain" description="SnoaL-like" evidence="1">
    <location>
        <begin position="1"/>
        <end position="117"/>
    </location>
</feature>
<gene>
    <name evidence="2" type="ORF">HGP29_22885</name>
</gene>
<dbReference type="AlphaFoldDB" id="A0A7X8XYB9"/>
<sequence>MTIQEIANRLVELCRKGDFETAHAELFADDCVSIEPDGAPVKEVRGKEGLAAKGKQFMEMMEPHSYEISDPVVADDYFSCSVMMDATFKPTGQRSQSSEIALYEVKNGKIVREEFFYIPNQG</sequence>
<dbReference type="Gene3D" id="3.10.450.50">
    <property type="match status" value="1"/>
</dbReference>
<accession>A0A7X8XYB9</accession>
<dbReference type="RefSeq" id="WP_168884777.1">
    <property type="nucleotide sequence ID" value="NZ_JABAIL010000009.1"/>
</dbReference>
<comment type="caution">
    <text evidence="2">The sequence shown here is derived from an EMBL/GenBank/DDBJ whole genome shotgun (WGS) entry which is preliminary data.</text>
</comment>
<dbReference type="Pfam" id="PF20409">
    <property type="entry name" value="SnoaL_5"/>
    <property type="match status" value="1"/>
</dbReference>
<protein>
    <submittedName>
        <fullName evidence="2">Nuclear transport factor 2 family protein</fullName>
    </submittedName>
</protein>
<keyword evidence="3" id="KW-1185">Reference proteome</keyword>
<dbReference type="SUPFAM" id="SSF54427">
    <property type="entry name" value="NTF2-like"/>
    <property type="match status" value="1"/>
</dbReference>
<dbReference type="Proteomes" id="UP000585050">
    <property type="component" value="Unassembled WGS sequence"/>
</dbReference>
<dbReference type="InterPro" id="IPR046860">
    <property type="entry name" value="SnoaL_5"/>
</dbReference>
<evidence type="ECO:0000259" key="1">
    <source>
        <dbReference type="Pfam" id="PF20409"/>
    </source>
</evidence>
<proteinExistence type="predicted"/>
<name>A0A7X8XYB9_9BACT</name>
<dbReference type="InterPro" id="IPR032710">
    <property type="entry name" value="NTF2-like_dom_sf"/>
</dbReference>
<dbReference type="EMBL" id="JABAIL010000009">
    <property type="protein sequence ID" value="NLR94066.1"/>
    <property type="molecule type" value="Genomic_DNA"/>
</dbReference>
<organism evidence="2 3">
    <name type="scientific">Flammeovirga agarivorans</name>
    <dbReference type="NCBI Taxonomy" id="2726742"/>
    <lineage>
        <taxon>Bacteria</taxon>
        <taxon>Pseudomonadati</taxon>
        <taxon>Bacteroidota</taxon>
        <taxon>Cytophagia</taxon>
        <taxon>Cytophagales</taxon>
        <taxon>Flammeovirgaceae</taxon>
        <taxon>Flammeovirga</taxon>
    </lineage>
</organism>
<evidence type="ECO:0000313" key="3">
    <source>
        <dbReference type="Proteomes" id="UP000585050"/>
    </source>
</evidence>